<feature type="signal peptide" evidence="1">
    <location>
        <begin position="1"/>
        <end position="28"/>
    </location>
</feature>
<accession>A0ABY5MHJ7</accession>
<gene>
    <name evidence="2" type="ORF">NTH_01947</name>
</gene>
<reference evidence="2 3" key="1">
    <citation type="submission" date="2018-07" db="EMBL/GenBank/DDBJ databases">
        <title>Genome sequence of Nitratireductor thuwali#1536.</title>
        <authorList>
            <person name="Michoud G."/>
            <person name="Merlino G."/>
            <person name="Sefrji F.O."/>
            <person name="Daffonchio D."/>
        </authorList>
    </citation>
    <scope>NUCLEOTIDE SEQUENCE [LARGE SCALE GENOMIC DNA]</scope>
    <source>
        <strain evidence="3">Nit1536</strain>
    </source>
</reference>
<dbReference type="RefSeq" id="WP_338529810.1">
    <property type="nucleotide sequence ID" value="NZ_CP030941.1"/>
</dbReference>
<keyword evidence="1" id="KW-0732">Signal</keyword>
<dbReference type="EMBL" id="CP030941">
    <property type="protein sequence ID" value="UUP17479.1"/>
    <property type="molecule type" value="Genomic_DNA"/>
</dbReference>
<name>A0ABY5MHJ7_9HYPH</name>
<proteinExistence type="predicted"/>
<dbReference type="Proteomes" id="UP001342418">
    <property type="component" value="Chromosome"/>
</dbReference>
<evidence type="ECO:0000313" key="2">
    <source>
        <dbReference type="EMBL" id="UUP17479.1"/>
    </source>
</evidence>
<protein>
    <recommendedName>
        <fullName evidence="4">Secreted protein</fullName>
    </recommendedName>
</protein>
<feature type="chain" id="PRO_5046211040" description="Secreted protein" evidence="1">
    <location>
        <begin position="29"/>
        <end position="132"/>
    </location>
</feature>
<sequence length="132" mass="14389">MFSRHPFHMACALAAMALAIVVAAPAFAGNTAGEHVYEDEYGNLVIHHRAGFKSIVVGKGYLAEEIAPDAPGKPRIVYGVPRETKVVHLEDKGTLYLRPKRSDCRYGALLHGRSYMYGLPANVVPVPVVTCR</sequence>
<keyword evidence="3" id="KW-1185">Reference proteome</keyword>
<organism evidence="2 3">
    <name type="scientific">Nitratireductor thuwali</name>
    <dbReference type="NCBI Taxonomy" id="2267699"/>
    <lineage>
        <taxon>Bacteria</taxon>
        <taxon>Pseudomonadati</taxon>
        <taxon>Pseudomonadota</taxon>
        <taxon>Alphaproteobacteria</taxon>
        <taxon>Hyphomicrobiales</taxon>
        <taxon>Phyllobacteriaceae</taxon>
        <taxon>Nitratireductor</taxon>
    </lineage>
</organism>
<evidence type="ECO:0000256" key="1">
    <source>
        <dbReference type="SAM" id="SignalP"/>
    </source>
</evidence>
<evidence type="ECO:0000313" key="3">
    <source>
        <dbReference type="Proteomes" id="UP001342418"/>
    </source>
</evidence>
<evidence type="ECO:0008006" key="4">
    <source>
        <dbReference type="Google" id="ProtNLM"/>
    </source>
</evidence>